<dbReference type="AlphaFoldDB" id="M4ZE94"/>
<dbReference type="EMBL" id="AP012603">
    <property type="protein sequence ID" value="BAM92074.1"/>
    <property type="molecule type" value="Genomic_DNA"/>
</dbReference>
<evidence type="ECO:0000313" key="2">
    <source>
        <dbReference type="Proteomes" id="UP000011841"/>
    </source>
</evidence>
<dbReference type="Proteomes" id="UP000011841">
    <property type="component" value="Chromosome"/>
</dbReference>
<proteinExistence type="predicted"/>
<evidence type="ECO:0000313" key="1">
    <source>
        <dbReference type="EMBL" id="BAM92074.1"/>
    </source>
</evidence>
<protein>
    <submittedName>
        <fullName evidence="1">Uncharacterized protein</fullName>
    </submittedName>
</protein>
<gene>
    <name evidence="1" type="ORF">S58_60990</name>
</gene>
<sequence>MATARRYAVLAGDERLPWGERYEAAVLGDEALDDARLRDELIRGV</sequence>
<keyword evidence="2" id="KW-1185">Reference proteome</keyword>
<dbReference type="KEGG" id="aol:S58_60990"/>
<reference evidence="1 2" key="1">
    <citation type="journal article" date="2013" name="Appl. Environ. Microbiol.">
        <title>Genome analysis suggests that the soil oligotrophic bacterium Agromonas oligotrophica (Bradyrhizobium oligotrophicum) is a nitrogen-fixing symbiont of Aeschynomene indica.</title>
        <authorList>
            <person name="Okubo T."/>
            <person name="Fukushima S."/>
            <person name="Itakura M."/>
            <person name="Oshima K."/>
            <person name="Longtonglang A."/>
            <person name="Teaumroong N."/>
            <person name="Mitsui H."/>
            <person name="Hattori M."/>
            <person name="Hattori R."/>
            <person name="Hattori T."/>
            <person name="Minamisawa K."/>
        </authorList>
    </citation>
    <scope>NUCLEOTIDE SEQUENCE [LARGE SCALE GENOMIC DNA]</scope>
    <source>
        <strain evidence="1 2">S58</strain>
    </source>
</reference>
<dbReference type="HOGENOM" id="CLU_3196871_0_0_5"/>
<accession>M4ZE94</accession>
<organism evidence="1 2">
    <name type="scientific">Bradyrhizobium oligotrophicum S58</name>
    <dbReference type="NCBI Taxonomy" id="1245469"/>
    <lineage>
        <taxon>Bacteria</taxon>
        <taxon>Pseudomonadati</taxon>
        <taxon>Pseudomonadota</taxon>
        <taxon>Alphaproteobacteria</taxon>
        <taxon>Hyphomicrobiales</taxon>
        <taxon>Nitrobacteraceae</taxon>
        <taxon>Bradyrhizobium</taxon>
    </lineage>
</organism>
<name>M4ZE94_9BRAD</name>